<feature type="domain" description="DDE Tnp4" evidence="9">
    <location>
        <begin position="199"/>
        <end position="365"/>
    </location>
</feature>
<organism evidence="10 11">
    <name type="scientific">Ooceraea biroi</name>
    <name type="common">Clonal raider ant</name>
    <name type="synonym">Cerapachys biroi</name>
    <dbReference type="NCBI Taxonomy" id="2015173"/>
    <lineage>
        <taxon>Eukaryota</taxon>
        <taxon>Metazoa</taxon>
        <taxon>Ecdysozoa</taxon>
        <taxon>Arthropoda</taxon>
        <taxon>Hexapoda</taxon>
        <taxon>Insecta</taxon>
        <taxon>Pterygota</taxon>
        <taxon>Neoptera</taxon>
        <taxon>Endopterygota</taxon>
        <taxon>Hymenoptera</taxon>
        <taxon>Apocrita</taxon>
        <taxon>Aculeata</taxon>
        <taxon>Formicoidea</taxon>
        <taxon>Formicidae</taxon>
        <taxon>Dorylinae</taxon>
        <taxon>Ooceraea</taxon>
    </lineage>
</organism>
<dbReference type="PANTHER" id="PTHR22930">
    <property type="match status" value="1"/>
</dbReference>
<dbReference type="InterPro" id="IPR045249">
    <property type="entry name" value="HARBI1-like"/>
</dbReference>
<evidence type="ECO:0000256" key="3">
    <source>
        <dbReference type="ARBA" id="ARBA00006958"/>
    </source>
</evidence>
<dbReference type="OrthoDB" id="7548946at2759"/>
<evidence type="ECO:0000256" key="2">
    <source>
        <dbReference type="ARBA" id="ARBA00004123"/>
    </source>
</evidence>
<accession>A0A3L8DVR2</accession>
<evidence type="ECO:0000256" key="4">
    <source>
        <dbReference type="ARBA" id="ARBA00022722"/>
    </source>
</evidence>
<evidence type="ECO:0000256" key="8">
    <source>
        <dbReference type="SAM" id="Phobius"/>
    </source>
</evidence>
<keyword evidence="5" id="KW-0479">Metal-binding</keyword>
<keyword evidence="4" id="KW-0540">Nuclease</keyword>
<keyword evidence="6" id="KW-0378">Hydrolase</keyword>
<evidence type="ECO:0000313" key="11">
    <source>
        <dbReference type="Proteomes" id="UP000279307"/>
    </source>
</evidence>
<keyword evidence="8" id="KW-0812">Transmembrane</keyword>
<evidence type="ECO:0000256" key="1">
    <source>
        <dbReference type="ARBA" id="ARBA00001968"/>
    </source>
</evidence>
<dbReference type="InterPro" id="IPR027806">
    <property type="entry name" value="HARBI1_dom"/>
</dbReference>
<feature type="transmembrane region" description="Helical" evidence="8">
    <location>
        <begin position="29"/>
        <end position="48"/>
    </location>
</feature>
<dbReference type="EMBL" id="QOIP01000003">
    <property type="protein sequence ID" value="RLU24590.1"/>
    <property type="molecule type" value="Genomic_DNA"/>
</dbReference>
<evidence type="ECO:0000256" key="6">
    <source>
        <dbReference type="ARBA" id="ARBA00022801"/>
    </source>
</evidence>
<comment type="cofactor">
    <cofactor evidence="1">
        <name>a divalent metal cation</name>
        <dbReference type="ChEBI" id="CHEBI:60240"/>
    </cofactor>
</comment>
<reference evidence="10 11" key="1">
    <citation type="journal article" date="2018" name="Genome Res.">
        <title>The genomic architecture and molecular evolution of ant odorant receptors.</title>
        <authorList>
            <person name="McKenzie S.K."/>
            <person name="Kronauer D.J.C."/>
        </authorList>
    </citation>
    <scope>NUCLEOTIDE SEQUENCE [LARGE SCALE GENOMIC DNA]</scope>
    <source>
        <strain evidence="10">Clonal line C1</strain>
    </source>
</reference>
<dbReference type="GO" id="GO:0016787">
    <property type="term" value="F:hydrolase activity"/>
    <property type="evidence" value="ECO:0007669"/>
    <property type="project" value="UniProtKB-KW"/>
</dbReference>
<evidence type="ECO:0000313" key="10">
    <source>
        <dbReference type="EMBL" id="RLU24590.1"/>
    </source>
</evidence>
<comment type="similarity">
    <text evidence="3">Belongs to the HARBI1 family.</text>
</comment>
<keyword evidence="8" id="KW-1133">Transmembrane helix</keyword>
<dbReference type="GO" id="GO:0046872">
    <property type="term" value="F:metal ion binding"/>
    <property type="evidence" value="ECO:0007669"/>
    <property type="project" value="UniProtKB-KW"/>
</dbReference>
<dbReference type="PANTHER" id="PTHR22930:SF269">
    <property type="entry name" value="NUCLEASE HARBI1-LIKE PROTEIN"/>
    <property type="match status" value="1"/>
</dbReference>
<comment type="subcellular location">
    <subcellularLocation>
        <location evidence="2">Nucleus</location>
    </subcellularLocation>
</comment>
<dbReference type="Proteomes" id="UP000279307">
    <property type="component" value="Chromosome 3"/>
</dbReference>
<protein>
    <recommendedName>
        <fullName evidence="9">DDE Tnp4 domain-containing protein</fullName>
    </recommendedName>
</protein>
<evidence type="ECO:0000256" key="7">
    <source>
        <dbReference type="ARBA" id="ARBA00023242"/>
    </source>
</evidence>
<name>A0A3L8DVR2_OOCBI</name>
<evidence type="ECO:0000256" key="5">
    <source>
        <dbReference type="ARBA" id="ARBA00022723"/>
    </source>
</evidence>
<keyword evidence="8" id="KW-0472">Membrane</keyword>
<keyword evidence="7" id="KW-0539">Nucleus</keyword>
<dbReference type="AlphaFoldDB" id="A0A3L8DVR2"/>
<dbReference type="Pfam" id="PF13359">
    <property type="entry name" value="DDE_Tnp_4"/>
    <property type="match status" value="1"/>
</dbReference>
<comment type="caution">
    <text evidence="10">The sequence shown here is derived from an EMBL/GenBank/DDBJ whole genome shotgun (WGS) entry which is preliminary data.</text>
</comment>
<evidence type="ECO:0000259" key="9">
    <source>
        <dbReference type="Pfam" id="PF13359"/>
    </source>
</evidence>
<sequence>MKKENVKCVLCCVISDICARSKMDLQKLLGLMTLLMLLWHQNVALQIINYRQNMKIRRWWVRPINKRKQRFLCNLFREVRSTDHEEFFMYTRLCPEQYKILLKAVTPYLRKRSNRKSLSPDTRLAITLTYLAQGDSVISKHLEYRVGKSTVHKIIPEVCHAIWLALQPVVLPTLSADEWKKKSEDFLFKWQFPNCVGALDGRHMEIQASPCSGSHFFNYKGYFSTVLLALCDANYKFTWVDIGQFGSISDGGIWSQTNLAADLESNAADFPEPMPLPGRDIPFPFVIVADEAFPLKPYLMRPFPRRVSRMTDEERVFNYRLSRARLCIENTFNILTSRWRILHKRMCCSVQNAEKICKALVCLHNFAMNANNNSQYSRPEWLDVENDEGRHHENRWHTVGVAQYFRELSRVGPNRAGSVSVGLRNYLKDYFVSPIGSAQASWQFERVFTCNANPPA</sequence>
<dbReference type="GO" id="GO:0005634">
    <property type="term" value="C:nucleus"/>
    <property type="evidence" value="ECO:0007669"/>
    <property type="project" value="UniProtKB-SubCell"/>
</dbReference>
<dbReference type="GO" id="GO:0004518">
    <property type="term" value="F:nuclease activity"/>
    <property type="evidence" value="ECO:0007669"/>
    <property type="project" value="UniProtKB-KW"/>
</dbReference>
<proteinExistence type="inferred from homology"/>
<gene>
    <name evidence="10" type="ORF">DMN91_002679</name>
</gene>